<proteinExistence type="predicted"/>
<dbReference type="EMBL" id="MCGH01000003">
    <property type="protein sequence ID" value="ODM03224.1"/>
    <property type="molecule type" value="Genomic_DNA"/>
</dbReference>
<sequence>MRSYLLTTETVLQEPDYATLTHRMTEERVTGKVDGIKALEQAIYKILNTERYEYPIYTFAYGVELKKLIGREQPYVRSELKRIVREALLQDDRILQVDGFQFVFEGDACHCSFNVSSIYGPLKIKVEVGI</sequence>
<reference evidence="1 2" key="1">
    <citation type="submission" date="2016-07" db="EMBL/GenBank/DDBJ databases">
        <title>Characterization of isolates of Eisenbergiella tayi derived from blood cultures, using whole genome sequencing.</title>
        <authorList>
            <person name="Burdz T."/>
            <person name="Wiebe D."/>
            <person name="Huynh C."/>
            <person name="Bernard K."/>
        </authorList>
    </citation>
    <scope>NUCLEOTIDE SEQUENCE [LARGE SCALE GENOMIC DNA]</scope>
    <source>
        <strain evidence="1 2">NML 110608</strain>
    </source>
</reference>
<evidence type="ECO:0008006" key="3">
    <source>
        <dbReference type="Google" id="ProtNLM"/>
    </source>
</evidence>
<dbReference type="RefSeq" id="WP_069153753.1">
    <property type="nucleotide sequence ID" value="NZ_MCGH01000003.1"/>
</dbReference>
<comment type="caution">
    <text evidence="1">The sequence shown here is derived from an EMBL/GenBank/DDBJ whole genome shotgun (WGS) entry which is preliminary data.</text>
</comment>
<dbReference type="Proteomes" id="UP000094067">
    <property type="component" value="Unassembled WGS sequence"/>
</dbReference>
<dbReference type="SUPFAM" id="SSF160719">
    <property type="entry name" value="gpW/gp25-like"/>
    <property type="match status" value="1"/>
</dbReference>
<evidence type="ECO:0000313" key="1">
    <source>
        <dbReference type="EMBL" id="ODM03224.1"/>
    </source>
</evidence>
<gene>
    <name evidence="1" type="ORF">BEI61_04018</name>
</gene>
<name>A0A1E3A389_9FIRM</name>
<evidence type="ECO:0000313" key="2">
    <source>
        <dbReference type="Proteomes" id="UP000094067"/>
    </source>
</evidence>
<dbReference type="AlphaFoldDB" id="A0A1E3A389"/>
<dbReference type="Pfam" id="PF10934">
    <property type="entry name" value="Sheath_initiator"/>
    <property type="match status" value="1"/>
</dbReference>
<protein>
    <recommendedName>
        <fullName evidence="3">DUF2634 domain-containing protein</fullName>
    </recommendedName>
</protein>
<organism evidence="1 2">
    <name type="scientific">Eisenbergiella tayi</name>
    <dbReference type="NCBI Taxonomy" id="1432052"/>
    <lineage>
        <taxon>Bacteria</taxon>
        <taxon>Bacillati</taxon>
        <taxon>Bacillota</taxon>
        <taxon>Clostridia</taxon>
        <taxon>Lachnospirales</taxon>
        <taxon>Lachnospiraceae</taxon>
        <taxon>Eisenbergiella</taxon>
    </lineage>
</organism>
<accession>A0A1E3A389</accession>
<dbReference type="Gene3D" id="3.10.450.40">
    <property type="match status" value="1"/>
</dbReference>
<dbReference type="InterPro" id="IPR020288">
    <property type="entry name" value="Sheath_initiator"/>
</dbReference>